<evidence type="ECO:0000313" key="1">
    <source>
        <dbReference type="EMBL" id="CBX28714.1"/>
    </source>
</evidence>
<name>E1YDS0_9BACT</name>
<dbReference type="EMBL" id="FR695868">
    <property type="protein sequence ID" value="CBX28714.1"/>
    <property type="molecule type" value="Genomic_DNA"/>
</dbReference>
<reference evidence="1" key="1">
    <citation type="journal article" date="2011" name="Environ. Microbiol.">
        <title>Genomic insights into the metabolic potential of the polycyclic aromatic hydrocarbon degrading sulfate-reducing Deltaproteobacterium N47.</title>
        <authorList>
            <person name="Bergmann F."/>
            <person name="Selesi D."/>
            <person name="Weinmaier T."/>
            <person name="Tischler P."/>
            <person name="Rattei T."/>
            <person name="Meckenstock R.U."/>
        </authorList>
    </citation>
    <scope>NUCLEOTIDE SEQUENCE</scope>
</reference>
<protein>
    <submittedName>
        <fullName evidence="1">Uncharacterized protein</fullName>
    </submittedName>
</protein>
<dbReference type="AlphaFoldDB" id="E1YDS0"/>
<accession>E1YDS0</accession>
<sequence length="46" mass="5469">MQKSTPNFLVYKIGSKKWNGYFFLEFHTSNGYYLSINLKIIITYSI</sequence>
<gene>
    <name evidence="1" type="ORF">N47_G40380</name>
</gene>
<organism evidence="1">
    <name type="scientific">uncultured Desulfobacterium sp</name>
    <dbReference type="NCBI Taxonomy" id="201089"/>
    <lineage>
        <taxon>Bacteria</taxon>
        <taxon>Pseudomonadati</taxon>
        <taxon>Thermodesulfobacteriota</taxon>
        <taxon>Desulfobacteria</taxon>
        <taxon>Desulfobacterales</taxon>
        <taxon>Desulfobacteriaceae</taxon>
        <taxon>Desulfobacterium</taxon>
        <taxon>environmental samples</taxon>
    </lineage>
</organism>
<proteinExistence type="predicted"/>